<reference evidence="2 3" key="2">
    <citation type="submission" date="2019-11" db="EMBL/GenBank/DDBJ databases">
        <authorList>
            <person name="Lu H."/>
        </authorList>
    </citation>
    <scope>NUCLEOTIDE SEQUENCE [LARGE SCALE GENOMIC DNA]</scope>
    <source>
        <strain evidence="2 3">FIM1</strain>
    </source>
</reference>
<keyword evidence="1" id="KW-0472">Membrane</keyword>
<keyword evidence="1" id="KW-0812">Transmembrane</keyword>
<evidence type="ECO:0000256" key="1">
    <source>
        <dbReference type="SAM" id="Phobius"/>
    </source>
</evidence>
<dbReference type="Proteomes" id="UP000422736">
    <property type="component" value="Chromosome 3"/>
</dbReference>
<proteinExistence type="predicted"/>
<gene>
    <name evidence="2" type="primary">ATP2</name>
    <name evidence="2" type="ORF">FIM1_2032</name>
</gene>
<feature type="transmembrane region" description="Helical" evidence="1">
    <location>
        <begin position="47"/>
        <end position="73"/>
    </location>
</feature>
<evidence type="ECO:0000313" key="3">
    <source>
        <dbReference type="Proteomes" id="UP000422736"/>
    </source>
</evidence>
<keyword evidence="3" id="KW-1185">Reference proteome</keyword>
<reference evidence="2 3" key="1">
    <citation type="submission" date="2016-03" db="EMBL/GenBank/DDBJ databases">
        <title>How can Kluyveromyces marxianus grow so fast - potential evolutionary course in Saccharomyces Complex revealed by comparative genomics.</title>
        <authorList>
            <person name="Mo W."/>
            <person name="Lu W."/>
            <person name="Yang X."/>
            <person name="Qi J."/>
            <person name="Lv H."/>
        </authorList>
    </citation>
    <scope>NUCLEOTIDE SEQUENCE [LARGE SCALE GENOMIC DNA]</scope>
    <source>
        <strain evidence="2 3">FIM1</strain>
    </source>
</reference>
<evidence type="ECO:0000313" key="2">
    <source>
        <dbReference type="EMBL" id="QGN15343.1"/>
    </source>
</evidence>
<protein>
    <submittedName>
        <fullName evidence="2">ATP synthase subunit b</fullName>
    </submittedName>
</protein>
<dbReference type="EMBL" id="CP015056">
    <property type="protein sequence ID" value="QGN15343.1"/>
    <property type="molecule type" value="Genomic_DNA"/>
</dbReference>
<organism evidence="2 3">
    <name type="scientific">Kluyveromyces marxianus</name>
    <name type="common">Yeast</name>
    <name type="synonym">Candida kefyr</name>
    <dbReference type="NCBI Taxonomy" id="4911"/>
    <lineage>
        <taxon>Eukaryota</taxon>
        <taxon>Fungi</taxon>
        <taxon>Dikarya</taxon>
        <taxon>Ascomycota</taxon>
        <taxon>Saccharomycotina</taxon>
        <taxon>Saccharomycetes</taxon>
        <taxon>Saccharomycetales</taxon>
        <taxon>Saccharomycetaceae</taxon>
        <taxon>Kluyveromyces</taxon>
    </lineage>
</organism>
<name>A0ABX6EW53_KLUMA</name>
<accession>A0ABX6EW53</accession>
<keyword evidence="1" id="KW-1133">Transmembrane helix</keyword>
<sequence>MPRLPKENTIRKHILDMSAVKELSVPLESNPRDFFKWFQNSDNIGGFFFLCFALSLALLAFVTLLFGLYYFIFAPIPKTEPKRKSIWISIADYQDKLTPKQQELYIEYACKQYEEEMMELRQRQREAMSGTMFPDPKPKPFLTRIKHLFNKPKVYPIKQLHEESPNCYFATAETIDEVEKEANRAASPDQMV</sequence>